<dbReference type="GO" id="GO:0008270">
    <property type="term" value="F:zinc ion binding"/>
    <property type="evidence" value="ECO:0007669"/>
    <property type="project" value="UniProtKB-KW"/>
</dbReference>
<feature type="region of interest" description="Disordered" evidence="7">
    <location>
        <begin position="292"/>
        <end position="327"/>
    </location>
</feature>
<keyword evidence="1" id="KW-0479">Metal-binding</keyword>
<feature type="domain" description="C2H2-type" evidence="8">
    <location>
        <begin position="184"/>
        <end position="211"/>
    </location>
</feature>
<feature type="domain" description="C2H2-type" evidence="8">
    <location>
        <begin position="158"/>
        <end position="180"/>
    </location>
</feature>
<evidence type="ECO:0000313" key="9">
    <source>
        <dbReference type="EMBL" id="CAD5115996.1"/>
    </source>
</evidence>
<keyword evidence="4" id="KW-0862">Zinc</keyword>
<feature type="domain" description="C2H2-type" evidence="8">
    <location>
        <begin position="442"/>
        <end position="469"/>
    </location>
</feature>
<feature type="domain" description="C2H2-type" evidence="8">
    <location>
        <begin position="101"/>
        <end position="129"/>
    </location>
</feature>
<dbReference type="PANTHER" id="PTHR24388">
    <property type="entry name" value="ZINC FINGER PROTEIN"/>
    <property type="match status" value="1"/>
</dbReference>
<name>A0A7I8VL16_9ANNE</name>
<evidence type="ECO:0000256" key="4">
    <source>
        <dbReference type="ARBA" id="ARBA00022833"/>
    </source>
</evidence>
<dbReference type="Gene3D" id="3.30.160.60">
    <property type="entry name" value="Classic Zinc Finger"/>
    <property type="match status" value="5"/>
</dbReference>
<dbReference type="InterPro" id="IPR050527">
    <property type="entry name" value="Snail/Krueppel_Znf"/>
</dbReference>
<organism evidence="9 10">
    <name type="scientific">Dimorphilus gyrociliatus</name>
    <dbReference type="NCBI Taxonomy" id="2664684"/>
    <lineage>
        <taxon>Eukaryota</taxon>
        <taxon>Metazoa</taxon>
        <taxon>Spiralia</taxon>
        <taxon>Lophotrochozoa</taxon>
        <taxon>Annelida</taxon>
        <taxon>Polychaeta</taxon>
        <taxon>Polychaeta incertae sedis</taxon>
        <taxon>Dinophilidae</taxon>
        <taxon>Dimorphilus</taxon>
    </lineage>
</organism>
<dbReference type="InterPro" id="IPR013087">
    <property type="entry name" value="Znf_C2H2_type"/>
</dbReference>
<accession>A0A7I8VL16</accession>
<reference evidence="9 10" key="1">
    <citation type="submission" date="2020-08" db="EMBL/GenBank/DDBJ databases">
        <authorList>
            <person name="Hejnol A."/>
        </authorList>
    </citation>
    <scope>NUCLEOTIDE SEQUENCE [LARGE SCALE GENOMIC DNA]</scope>
</reference>
<keyword evidence="3 6" id="KW-0863">Zinc-finger</keyword>
<evidence type="ECO:0000313" key="10">
    <source>
        <dbReference type="Proteomes" id="UP000549394"/>
    </source>
</evidence>
<dbReference type="InterPro" id="IPR036236">
    <property type="entry name" value="Znf_C2H2_sf"/>
</dbReference>
<dbReference type="Proteomes" id="UP000549394">
    <property type="component" value="Unassembled WGS sequence"/>
</dbReference>
<dbReference type="FunFam" id="3.30.160.60:FF:000100">
    <property type="entry name" value="Zinc finger 45-like"/>
    <property type="match status" value="1"/>
</dbReference>
<feature type="domain" description="C2H2-type" evidence="8">
    <location>
        <begin position="130"/>
        <end position="157"/>
    </location>
</feature>
<evidence type="ECO:0000256" key="7">
    <source>
        <dbReference type="SAM" id="MobiDB-lite"/>
    </source>
</evidence>
<dbReference type="GO" id="GO:0000978">
    <property type="term" value="F:RNA polymerase II cis-regulatory region sequence-specific DNA binding"/>
    <property type="evidence" value="ECO:0007669"/>
    <property type="project" value="TreeGrafter"/>
</dbReference>
<sequence length="496" mass="56538">MEIETAVKSIQEEAIETEVISNDIHTTPLGLIEESTSIDVDETVTYQTLTNAETVEPRQIEETVDHLANRNNYAYENKEVLVQHAKELIAQHQIPTPDGKYICKLCGKQFGYKNGLLRHLRLTHLGEKPFECTICNRKFGYKHILLEHQNLHYGNRPYACPVCNKRFAARSNLVQHRNVHRKTFTCHMCGKKCETLDELNAHVSSHPPSPPLVCSLCSYRAKTAQDLATHTEARHKPQLIDIKPPHNAGGLPPHNIHNEIQIQPQMAHSRQVVTPNPLDNLTTLADAARMKSEVEKPEPEDEVKPLVPTFSTEYPPDPDTTESPVKSVQQPLPTFHDMFPPCNTQVVYSTPAPVHHVMEVNNNSIKHPLPPVNGFNNQQQHQMQQVTLTLPPQQVQQKQPIHIQQVNNKPSTDAIVQCDDEEGPMPDLEDVIDHYLCKGKIFRCHHCDIIFFERAMYFLHVSLHGSESPWQCAICDKQCTDKNDFTLHFINQKHER</sequence>
<dbReference type="PROSITE" id="PS00028">
    <property type="entry name" value="ZINC_FINGER_C2H2_1"/>
    <property type="match status" value="6"/>
</dbReference>
<comment type="caution">
    <text evidence="9">The sequence shown here is derived from an EMBL/GenBank/DDBJ whole genome shotgun (WGS) entry which is preliminary data.</text>
</comment>
<keyword evidence="5" id="KW-0539">Nucleus</keyword>
<evidence type="ECO:0000256" key="6">
    <source>
        <dbReference type="PROSITE-ProRule" id="PRU00042"/>
    </source>
</evidence>
<keyword evidence="10" id="KW-1185">Reference proteome</keyword>
<dbReference type="Pfam" id="PF12874">
    <property type="entry name" value="zf-met"/>
    <property type="match status" value="1"/>
</dbReference>
<evidence type="ECO:0000256" key="2">
    <source>
        <dbReference type="ARBA" id="ARBA00022737"/>
    </source>
</evidence>
<evidence type="ECO:0000256" key="1">
    <source>
        <dbReference type="ARBA" id="ARBA00022723"/>
    </source>
</evidence>
<gene>
    <name evidence="9" type="ORF">DGYR_LOCUS4674</name>
</gene>
<dbReference type="GO" id="GO:0000981">
    <property type="term" value="F:DNA-binding transcription factor activity, RNA polymerase II-specific"/>
    <property type="evidence" value="ECO:0007669"/>
    <property type="project" value="TreeGrafter"/>
</dbReference>
<evidence type="ECO:0000259" key="8">
    <source>
        <dbReference type="PROSITE" id="PS50157"/>
    </source>
</evidence>
<evidence type="ECO:0000256" key="3">
    <source>
        <dbReference type="ARBA" id="ARBA00022771"/>
    </source>
</evidence>
<dbReference type="SUPFAM" id="SSF57667">
    <property type="entry name" value="beta-beta-alpha zinc fingers"/>
    <property type="match status" value="4"/>
</dbReference>
<proteinExistence type="predicted"/>
<keyword evidence="2" id="KW-0677">Repeat</keyword>
<dbReference type="AlphaFoldDB" id="A0A7I8VL16"/>
<evidence type="ECO:0000256" key="5">
    <source>
        <dbReference type="ARBA" id="ARBA00023242"/>
    </source>
</evidence>
<protein>
    <submittedName>
        <fullName evidence="9">DgyrCDS4932</fullName>
    </submittedName>
</protein>
<dbReference type="PANTHER" id="PTHR24388:SF104">
    <property type="entry name" value="AT-RICH BINDING PROTEIN-RELATED"/>
    <property type="match status" value="1"/>
</dbReference>
<dbReference type="PROSITE" id="PS50157">
    <property type="entry name" value="ZINC_FINGER_C2H2_2"/>
    <property type="match status" value="5"/>
</dbReference>
<dbReference type="OrthoDB" id="6077919at2759"/>
<dbReference type="Pfam" id="PF00096">
    <property type="entry name" value="zf-C2H2"/>
    <property type="match status" value="3"/>
</dbReference>
<dbReference type="SMART" id="SM00355">
    <property type="entry name" value="ZnF_C2H2"/>
    <property type="match status" value="7"/>
</dbReference>
<dbReference type="EMBL" id="CAJFCJ010000006">
    <property type="protein sequence ID" value="CAD5115996.1"/>
    <property type="molecule type" value="Genomic_DNA"/>
</dbReference>
<dbReference type="FunFam" id="3.30.160.60:FF:000690">
    <property type="entry name" value="Zinc finger protein 354C"/>
    <property type="match status" value="1"/>
</dbReference>